<evidence type="ECO:0000313" key="7">
    <source>
        <dbReference type="Proteomes" id="UP000504636"/>
    </source>
</evidence>
<accession>A0A6A6Y4Y1</accession>
<feature type="active site" description="Proton donor" evidence="4">
    <location>
        <position position="318"/>
    </location>
</feature>
<reference evidence="8" key="3">
    <citation type="submission" date="2025-04" db="UniProtKB">
        <authorList>
            <consortium name="RefSeq"/>
        </authorList>
    </citation>
    <scope>IDENTIFICATION</scope>
    <source>
        <strain evidence="8">CBS 304.34</strain>
    </source>
</reference>
<sequence length="416" mass="46427">MSPITPFKISVPESKIIRLQRLLALTDFPTEPTNIEPWTRGPPLADIKRLAHVWQHSFNWRAIEAKLNELPQYMAQIEIEGHGLNEIHFIHQPSVIKSAIPLLFVHGWPGSFLEVTKILPELTEGGDEYPAFHVVAPSLIDFGFSSASKEASVKSGFNVDQHAEACHKLMQALGYSEYVVQGGDLGSAVARILASTYGPNSCKAQLINNAAPAQPTAESHPELHARVQATALTDGELAGLKRTQEFGENGNAFYRLQSTRPLTIAYSLSSSPVGLLAWIYEKLHDWADDYPWTETEILTWVSVYYFSRAGPSASLNIYYENEHRHPKKTLFAEMQVEIPDVPLGIARFPKDLILLPKLWHHTMGPVVYENEHTRGGHFPAWECPDAIVEDLRTMFGKDGGAYRCTGESDGYRVAND</sequence>
<keyword evidence="2" id="KW-0058">Aromatic hydrocarbons catabolism</keyword>
<dbReference type="PIRSF" id="PIRSF001112">
    <property type="entry name" value="Epoxide_hydrolase"/>
    <property type="match status" value="1"/>
</dbReference>
<dbReference type="GeneID" id="54464006"/>
<evidence type="ECO:0000313" key="6">
    <source>
        <dbReference type="EMBL" id="KAF2803578.1"/>
    </source>
</evidence>
<dbReference type="Proteomes" id="UP000504636">
    <property type="component" value="Unplaced"/>
</dbReference>
<feature type="domain" description="Epoxide hydrolase N-terminal" evidence="5">
    <location>
        <begin position="4"/>
        <end position="115"/>
    </location>
</feature>
<dbReference type="InterPro" id="IPR029058">
    <property type="entry name" value="AB_hydrolase_fold"/>
</dbReference>
<evidence type="ECO:0000259" key="5">
    <source>
        <dbReference type="Pfam" id="PF06441"/>
    </source>
</evidence>
<protein>
    <submittedName>
        <fullName evidence="6 8">Alpha/beta-hydrolase</fullName>
    </submittedName>
</protein>
<reference evidence="8" key="2">
    <citation type="submission" date="2020-04" db="EMBL/GenBank/DDBJ databases">
        <authorList>
            <consortium name="NCBI Genome Project"/>
        </authorList>
    </citation>
    <scope>NUCLEOTIDE SEQUENCE</scope>
    <source>
        <strain evidence="8">CBS 304.34</strain>
    </source>
</reference>
<feature type="active site" description="Proton acceptor" evidence="4">
    <location>
        <position position="377"/>
    </location>
</feature>
<dbReference type="SUPFAM" id="SSF53474">
    <property type="entry name" value="alpha/beta-Hydrolases"/>
    <property type="match status" value="1"/>
</dbReference>
<dbReference type="PRINTS" id="PR00412">
    <property type="entry name" value="EPOXHYDRLASE"/>
</dbReference>
<dbReference type="AlphaFoldDB" id="A0A6A6Y4Y1"/>
<dbReference type="InterPro" id="IPR010497">
    <property type="entry name" value="Epoxide_hydro_N"/>
</dbReference>
<dbReference type="RefSeq" id="XP_033570542.1">
    <property type="nucleotide sequence ID" value="XM_033723113.1"/>
</dbReference>
<dbReference type="Pfam" id="PF06441">
    <property type="entry name" value="EHN"/>
    <property type="match status" value="1"/>
</dbReference>
<evidence type="ECO:0000256" key="4">
    <source>
        <dbReference type="PIRSR" id="PIRSR001112-1"/>
    </source>
</evidence>
<evidence type="ECO:0000313" key="8">
    <source>
        <dbReference type="RefSeq" id="XP_033570542.1"/>
    </source>
</evidence>
<comment type="similarity">
    <text evidence="1">Belongs to the peptidase S33 family.</text>
</comment>
<evidence type="ECO:0000256" key="2">
    <source>
        <dbReference type="ARBA" id="ARBA00022797"/>
    </source>
</evidence>
<dbReference type="Gene3D" id="3.40.50.1820">
    <property type="entry name" value="alpha/beta hydrolase"/>
    <property type="match status" value="1"/>
</dbReference>
<keyword evidence="7" id="KW-1185">Reference proteome</keyword>
<dbReference type="GO" id="GO:0004301">
    <property type="term" value="F:epoxide hydrolase activity"/>
    <property type="evidence" value="ECO:0007669"/>
    <property type="project" value="TreeGrafter"/>
</dbReference>
<feature type="active site" description="Nucleophile" evidence="4">
    <location>
        <position position="184"/>
    </location>
</feature>
<dbReference type="InterPro" id="IPR016292">
    <property type="entry name" value="Epoxide_hydrolase"/>
</dbReference>
<name>A0A6A6Y4Y1_9PEZI</name>
<evidence type="ECO:0000256" key="3">
    <source>
        <dbReference type="ARBA" id="ARBA00022801"/>
    </source>
</evidence>
<dbReference type="InterPro" id="IPR000639">
    <property type="entry name" value="Epox_hydrolase-like"/>
</dbReference>
<dbReference type="OrthoDB" id="7130006at2759"/>
<proteinExistence type="inferred from homology"/>
<evidence type="ECO:0000256" key="1">
    <source>
        <dbReference type="ARBA" id="ARBA00010088"/>
    </source>
</evidence>
<dbReference type="GO" id="GO:0097176">
    <property type="term" value="P:epoxide metabolic process"/>
    <property type="evidence" value="ECO:0007669"/>
    <property type="project" value="TreeGrafter"/>
</dbReference>
<gene>
    <name evidence="6 8" type="ORF">BDZ99DRAFT_491631</name>
</gene>
<keyword evidence="3 6" id="KW-0378">Hydrolase</keyword>
<dbReference type="EMBL" id="MU003717">
    <property type="protein sequence ID" value="KAF2803578.1"/>
    <property type="molecule type" value="Genomic_DNA"/>
</dbReference>
<dbReference type="PANTHER" id="PTHR21661">
    <property type="entry name" value="EPOXIDE HYDROLASE 1-RELATED"/>
    <property type="match status" value="1"/>
</dbReference>
<reference evidence="6 8" key="1">
    <citation type="journal article" date="2020" name="Stud. Mycol.">
        <title>101 Dothideomycetes genomes: a test case for predicting lifestyles and emergence of pathogens.</title>
        <authorList>
            <person name="Haridas S."/>
            <person name="Albert R."/>
            <person name="Binder M."/>
            <person name="Bloem J."/>
            <person name="Labutti K."/>
            <person name="Salamov A."/>
            <person name="Andreopoulos B."/>
            <person name="Baker S."/>
            <person name="Barry K."/>
            <person name="Bills G."/>
            <person name="Bluhm B."/>
            <person name="Cannon C."/>
            <person name="Castanera R."/>
            <person name="Culley D."/>
            <person name="Daum C."/>
            <person name="Ezra D."/>
            <person name="Gonzalez J."/>
            <person name="Henrissat B."/>
            <person name="Kuo A."/>
            <person name="Liang C."/>
            <person name="Lipzen A."/>
            <person name="Lutzoni F."/>
            <person name="Magnuson J."/>
            <person name="Mondo S."/>
            <person name="Nolan M."/>
            <person name="Ohm R."/>
            <person name="Pangilinan J."/>
            <person name="Park H.-J."/>
            <person name="Ramirez L."/>
            <person name="Alfaro M."/>
            <person name="Sun H."/>
            <person name="Tritt A."/>
            <person name="Yoshinaga Y."/>
            <person name="Zwiers L.-H."/>
            <person name="Turgeon B."/>
            <person name="Goodwin S."/>
            <person name="Spatafora J."/>
            <person name="Crous P."/>
            <person name="Grigoriev I."/>
        </authorList>
    </citation>
    <scope>NUCLEOTIDE SEQUENCE</scope>
    <source>
        <strain evidence="6 8">CBS 304.34</strain>
    </source>
</reference>
<dbReference type="PANTHER" id="PTHR21661:SF35">
    <property type="entry name" value="EPOXIDE HYDROLASE"/>
    <property type="match status" value="1"/>
</dbReference>
<organism evidence="6">
    <name type="scientific">Mytilinidion resinicola</name>
    <dbReference type="NCBI Taxonomy" id="574789"/>
    <lineage>
        <taxon>Eukaryota</taxon>
        <taxon>Fungi</taxon>
        <taxon>Dikarya</taxon>
        <taxon>Ascomycota</taxon>
        <taxon>Pezizomycotina</taxon>
        <taxon>Dothideomycetes</taxon>
        <taxon>Pleosporomycetidae</taxon>
        <taxon>Mytilinidiales</taxon>
        <taxon>Mytilinidiaceae</taxon>
        <taxon>Mytilinidion</taxon>
    </lineage>
</organism>